<evidence type="ECO:0000256" key="1">
    <source>
        <dbReference type="SAM" id="Phobius"/>
    </source>
</evidence>
<feature type="transmembrane region" description="Helical" evidence="1">
    <location>
        <begin position="23"/>
        <end position="42"/>
    </location>
</feature>
<name>A0A7W4UWU0_LEIAQ</name>
<accession>A0A7W4UWU0</accession>
<keyword evidence="3" id="KW-1185">Reference proteome</keyword>
<keyword evidence="1" id="KW-0812">Transmembrane</keyword>
<protein>
    <submittedName>
        <fullName evidence="2">Uncharacterized protein</fullName>
    </submittedName>
</protein>
<keyword evidence="1" id="KW-1133">Transmembrane helix</keyword>
<sequence length="229" mass="23711">MPDAPNYERNTVQTSKHNGRRRAIIAGGALLGVAALTTAALFTDNAYLNLGGSGDGNGEFSTGGRLNIQVVQTKADFTPKHETFEAAKAAGEWQEANDPAGVSFAIVGADALIPGDGQWRSVNIPFISDEGGSLGYLDVTLEDKGGDPVLRDALRFTVSVDGAPLPGLTNVRYSTVLKKAMGGAINPGNGGVLKVAVNLPDQGSDEANNALAGKSSKIQAIIHAESEPR</sequence>
<reference evidence="2 3" key="1">
    <citation type="submission" date="2020-08" db="EMBL/GenBank/DDBJ databases">
        <title>Sequencing the genomes of 1000 actinobacteria strains.</title>
        <authorList>
            <person name="Klenk H.-P."/>
        </authorList>
    </citation>
    <scope>NUCLEOTIDE SEQUENCE [LARGE SCALE GENOMIC DNA]</scope>
    <source>
        <strain evidence="2 3">DSM 20146</strain>
    </source>
</reference>
<keyword evidence="1" id="KW-0472">Membrane</keyword>
<comment type="caution">
    <text evidence="2">The sequence shown here is derived from an EMBL/GenBank/DDBJ whole genome shotgun (WGS) entry which is preliminary data.</text>
</comment>
<evidence type="ECO:0000313" key="2">
    <source>
        <dbReference type="EMBL" id="MBB2967676.1"/>
    </source>
</evidence>
<evidence type="ECO:0000313" key="3">
    <source>
        <dbReference type="Proteomes" id="UP000538196"/>
    </source>
</evidence>
<dbReference type="Proteomes" id="UP000538196">
    <property type="component" value="Unassembled WGS sequence"/>
</dbReference>
<organism evidence="2 3">
    <name type="scientific">Leifsonia aquatica</name>
    <name type="common">Corynebacterium aquaticum</name>
    <dbReference type="NCBI Taxonomy" id="144185"/>
    <lineage>
        <taxon>Bacteria</taxon>
        <taxon>Bacillati</taxon>
        <taxon>Actinomycetota</taxon>
        <taxon>Actinomycetes</taxon>
        <taxon>Micrococcales</taxon>
        <taxon>Microbacteriaceae</taxon>
        <taxon>Leifsonia</taxon>
    </lineage>
</organism>
<proteinExistence type="predicted"/>
<dbReference type="EMBL" id="JACHVP010000002">
    <property type="protein sequence ID" value="MBB2967676.1"/>
    <property type="molecule type" value="Genomic_DNA"/>
</dbReference>
<dbReference type="AlphaFoldDB" id="A0A7W4UWU0"/>
<gene>
    <name evidence="2" type="ORF">FHX33_002439</name>
</gene>
<dbReference type="RefSeq" id="WP_021762926.1">
    <property type="nucleotide sequence ID" value="NZ_JACHVP010000002.1"/>
</dbReference>